<dbReference type="EMBL" id="JANBPK010001041">
    <property type="protein sequence ID" value="KAJ2926940.1"/>
    <property type="molecule type" value="Genomic_DNA"/>
</dbReference>
<dbReference type="SUPFAM" id="SSF46785">
    <property type="entry name" value="Winged helix' DNA-binding domain"/>
    <property type="match status" value="1"/>
</dbReference>
<feature type="region of interest" description="Disordered" evidence="6">
    <location>
        <begin position="122"/>
        <end position="146"/>
    </location>
</feature>
<feature type="compositionally biased region" description="Acidic residues" evidence="6">
    <location>
        <begin position="322"/>
        <end position="331"/>
    </location>
</feature>
<dbReference type="AlphaFoldDB" id="A0A9W8J2C0"/>
<evidence type="ECO:0000313" key="8">
    <source>
        <dbReference type="EMBL" id="KAJ2926940.1"/>
    </source>
</evidence>
<keyword evidence="3" id="KW-0804">Transcription</keyword>
<dbReference type="PRINTS" id="PR00053">
    <property type="entry name" value="FORKHEAD"/>
</dbReference>
<comment type="subcellular location">
    <subcellularLocation>
        <location evidence="5">Nucleus</location>
    </subcellularLocation>
</comment>
<feature type="DNA-binding region" description="Fork-head" evidence="5">
    <location>
        <begin position="217"/>
        <end position="312"/>
    </location>
</feature>
<feature type="domain" description="Fork-head" evidence="7">
    <location>
        <begin position="217"/>
        <end position="312"/>
    </location>
</feature>
<dbReference type="GO" id="GO:0000981">
    <property type="term" value="F:DNA-binding transcription factor activity, RNA polymerase II-specific"/>
    <property type="evidence" value="ECO:0007669"/>
    <property type="project" value="TreeGrafter"/>
</dbReference>
<dbReference type="InterPro" id="IPR018122">
    <property type="entry name" value="TF_fork_head_CS_1"/>
</dbReference>
<dbReference type="GO" id="GO:0005634">
    <property type="term" value="C:nucleus"/>
    <property type="evidence" value="ECO:0007669"/>
    <property type="project" value="UniProtKB-SubCell"/>
</dbReference>
<dbReference type="PROSITE" id="PS00657">
    <property type="entry name" value="FORK_HEAD_1"/>
    <property type="match status" value="1"/>
</dbReference>
<evidence type="ECO:0000256" key="4">
    <source>
        <dbReference type="ARBA" id="ARBA00023242"/>
    </source>
</evidence>
<dbReference type="Gene3D" id="1.10.10.10">
    <property type="entry name" value="Winged helix-like DNA-binding domain superfamily/Winged helix DNA-binding domain"/>
    <property type="match status" value="1"/>
</dbReference>
<feature type="region of interest" description="Disordered" evidence="6">
    <location>
        <begin position="1"/>
        <end position="21"/>
    </location>
</feature>
<dbReference type="OrthoDB" id="2902680at2759"/>
<dbReference type="Proteomes" id="UP001140091">
    <property type="component" value="Unassembled WGS sequence"/>
</dbReference>
<evidence type="ECO:0000256" key="1">
    <source>
        <dbReference type="ARBA" id="ARBA00023015"/>
    </source>
</evidence>
<name>A0A9W8J2C0_9AGAR</name>
<gene>
    <name evidence="8" type="ORF">H1R20_g10143</name>
</gene>
<dbReference type="Pfam" id="PF00250">
    <property type="entry name" value="Forkhead"/>
    <property type="match status" value="1"/>
</dbReference>
<keyword evidence="2 5" id="KW-0238">DNA-binding</keyword>
<evidence type="ECO:0000256" key="6">
    <source>
        <dbReference type="SAM" id="MobiDB-lite"/>
    </source>
</evidence>
<dbReference type="PANTHER" id="PTHR46078">
    <property type="entry name" value="FORKHEAD BOX PROTEIN J2 FAMILY MEMBER"/>
    <property type="match status" value="1"/>
</dbReference>
<protein>
    <recommendedName>
        <fullName evidence="7">Fork-head domain-containing protein</fullName>
    </recommendedName>
</protein>
<dbReference type="InterPro" id="IPR045912">
    <property type="entry name" value="FOXJ2/3-like"/>
</dbReference>
<proteinExistence type="predicted"/>
<feature type="non-terminal residue" evidence="8">
    <location>
        <position position="1"/>
    </location>
</feature>
<dbReference type="GO" id="GO:0000978">
    <property type="term" value="F:RNA polymerase II cis-regulatory region sequence-specific DNA binding"/>
    <property type="evidence" value="ECO:0007669"/>
    <property type="project" value="TreeGrafter"/>
</dbReference>
<evidence type="ECO:0000256" key="5">
    <source>
        <dbReference type="PROSITE-ProRule" id="PRU00089"/>
    </source>
</evidence>
<evidence type="ECO:0000259" key="7">
    <source>
        <dbReference type="PROSITE" id="PS50039"/>
    </source>
</evidence>
<sequence>MAVPKHAQRRAPSPVMSHSTNNIYHGRLNPDAVNAAHMAEPVSYAPVGGRLAHDDAPYIPRRDSYPDLAAYGQHDYRMPPAQGLNLGVDPQLEYQPSFSAQLSQGYTYPVPYQGQRENSMPYAFPGQSMPHPSSLPNQLTDGPPMPPLSRSYPLSGPYSGRPGDNIVTLQDTGIFDDEMPSGQPLPDPGEFLRIKLGLKPGEDISLWSLPDPEPGQRPPHSYPLLVRLAIYGSPNQRATLKQIYEAIEARFEYYRNQPKGAWKGSIRHNLSLNQVFRNVHRPLTEPGKGNYWEIDHSKGEGYKRDRKRKSRKGKEARSRSEEFDDDDDFTDADFGMMMESDQSDSSRGSRASSSRAARRVSPYSSPSHGTSRRLEASPRLQYSTTAGMRPMTSTSPADQYFYQDSVGSSPEGSPGYLSGGR</sequence>
<dbReference type="SMART" id="SM00339">
    <property type="entry name" value="FH"/>
    <property type="match status" value="1"/>
</dbReference>
<dbReference type="PANTHER" id="PTHR46078:SF2">
    <property type="entry name" value="FORK-HEAD DOMAIN-CONTAINING PROTEIN"/>
    <property type="match status" value="1"/>
</dbReference>
<keyword evidence="9" id="KW-1185">Reference proteome</keyword>
<comment type="caution">
    <text evidence="8">The sequence shown here is derived from an EMBL/GenBank/DDBJ whole genome shotgun (WGS) entry which is preliminary data.</text>
</comment>
<evidence type="ECO:0000256" key="2">
    <source>
        <dbReference type="ARBA" id="ARBA00023125"/>
    </source>
</evidence>
<keyword evidence="4 5" id="KW-0539">Nucleus</keyword>
<feature type="region of interest" description="Disordered" evidence="6">
    <location>
        <begin position="301"/>
        <end position="421"/>
    </location>
</feature>
<feature type="compositionally biased region" description="Low complexity" evidence="6">
    <location>
        <begin position="343"/>
        <end position="367"/>
    </location>
</feature>
<organism evidence="8 9">
    <name type="scientific">Candolleomyces eurysporus</name>
    <dbReference type="NCBI Taxonomy" id="2828524"/>
    <lineage>
        <taxon>Eukaryota</taxon>
        <taxon>Fungi</taxon>
        <taxon>Dikarya</taxon>
        <taxon>Basidiomycota</taxon>
        <taxon>Agaricomycotina</taxon>
        <taxon>Agaricomycetes</taxon>
        <taxon>Agaricomycetidae</taxon>
        <taxon>Agaricales</taxon>
        <taxon>Agaricineae</taxon>
        <taxon>Psathyrellaceae</taxon>
        <taxon>Candolleomyces</taxon>
    </lineage>
</organism>
<dbReference type="PROSITE" id="PS50039">
    <property type="entry name" value="FORK_HEAD_3"/>
    <property type="match status" value="1"/>
</dbReference>
<dbReference type="CDD" id="cd00059">
    <property type="entry name" value="FH_FOX"/>
    <property type="match status" value="1"/>
</dbReference>
<evidence type="ECO:0000256" key="3">
    <source>
        <dbReference type="ARBA" id="ARBA00023163"/>
    </source>
</evidence>
<evidence type="ECO:0000313" key="9">
    <source>
        <dbReference type="Proteomes" id="UP001140091"/>
    </source>
</evidence>
<feature type="compositionally biased region" description="Polar residues" evidence="6">
    <location>
        <begin position="130"/>
        <end position="140"/>
    </location>
</feature>
<dbReference type="InterPro" id="IPR036390">
    <property type="entry name" value="WH_DNA-bd_sf"/>
</dbReference>
<feature type="compositionally biased region" description="Polar residues" evidence="6">
    <location>
        <begin position="380"/>
        <end position="397"/>
    </location>
</feature>
<dbReference type="InterPro" id="IPR036388">
    <property type="entry name" value="WH-like_DNA-bd_sf"/>
</dbReference>
<dbReference type="InterPro" id="IPR001766">
    <property type="entry name" value="Fork_head_dom"/>
</dbReference>
<reference evidence="8" key="1">
    <citation type="submission" date="2022-06" db="EMBL/GenBank/DDBJ databases">
        <title>Genome Sequence of Candolleomyces eurysporus.</title>
        <authorList>
            <person name="Buettner E."/>
        </authorList>
    </citation>
    <scope>NUCLEOTIDE SEQUENCE</scope>
    <source>
        <strain evidence="8">VTCC 930004</strain>
    </source>
</reference>
<keyword evidence="1" id="KW-0805">Transcription regulation</keyword>
<accession>A0A9W8J2C0</accession>